<keyword evidence="4" id="KW-1185">Reference proteome</keyword>
<evidence type="ECO:0000256" key="2">
    <source>
        <dbReference type="SAM" id="Phobius"/>
    </source>
</evidence>
<dbReference type="Proteomes" id="UP001165122">
    <property type="component" value="Unassembled WGS sequence"/>
</dbReference>
<name>A0A9W6ZCT5_9STRA</name>
<evidence type="ECO:0000313" key="3">
    <source>
        <dbReference type="EMBL" id="GMH48060.1"/>
    </source>
</evidence>
<organism evidence="3 4">
    <name type="scientific">Triparma laevis f. longispina</name>
    <dbReference type="NCBI Taxonomy" id="1714387"/>
    <lineage>
        <taxon>Eukaryota</taxon>
        <taxon>Sar</taxon>
        <taxon>Stramenopiles</taxon>
        <taxon>Ochrophyta</taxon>
        <taxon>Bolidophyceae</taxon>
        <taxon>Parmales</taxon>
        <taxon>Triparmaceae</taxon>
        <taxon>Triparma</taxon>
    </lineage>
</organism>
<accession>A0A9W6ZCT5</accession>
<protein>
    <recommendedName>
        <fullName evidence="5">Transmembrane protein</fullName>
    </recommendedName>
</protein>
<sequence>MPELATPFTLITSEPNYLHRPGTPPLPKSPKPSKSSNSRFLDVEWSVGGEMHSVESIILPLSVLTFFHRRIFCCSPTRLMTLQHLLLVVLFFVIFWLAWNLTPNVEWEEVEEVYNDDTTTTTNNKN</sequence>
<dbReference type="OrthoDB" id="10568268at2759"/>
<keyword evidence="2" id="KW-0812">Transmembrane</keyword>
<feature type="transmembrane region" description="Helical" evidence="2">
    <location>
        <begin position="79"/>
        <end position="99"/>
    </location>
</feature>
<gene>
    <name evidence="3" type="ORF">TrLO_g12611</name>
</gene>
<dbReference type="EMBL" id="BRXW01000362">
    <property type="protein sequence ID" value="GMH48060.1"/>
    <property type="molecule type" value="Genomic_DNA"/>
</dbReference>
<keyword evidence="2" id="KW-0472">Membrane</keyword>
<evidence type="ECO:0008006" key="5">
    <source>
        <dbReference type="Google" id="ProtNLM"/>
    </source>
</evidence>
<proteinExistence type="predicted"/>
<comment type="caution">
    <text evidence="3">The sequence shown here is derived from an EMBL/GenBank/DDBJ whole genome shotgun (WGS) entry which is preliminary data.</text>
</comment>
<evidence type="ECO:0000313" key="4">
    <source>
        <dbReference type="Proteomes" id="UP001165122"/>
    </source>
</evidence>
<evidence type="ECO:0000256" key="1">
    <source>
        <dbReference type="SAM" id="MobiDB-lite"/>
    </source>
</evidence>
<dbReference type="AlphaFoldDB" id="A0A9W6ZCT5"/>
<reference evidence="4" key="1">
    <citation type="journal article" date="2023" name="Commun. Biol.">
        <title>Genome analysis of Parmales, the sister group of diatoms, reveals the evolutionary specialization of diatoms from phago-mixotrophs to photoautotrophs.</title>
        <authorList>
            <person name="Ban H."/>
            <person name="Sato S."/>
            <person name="Yoshikawa S."/>
            <person name="Yamada K."/>
            <person name="Nakamura Y."/>
            <person name="Ichinomiya M."/>
            <person name="Sato N."/>
            <person name="Blanc-Mathieu R."/>
            <person name="Endo H."/>
            <person name="Kuwata A."/>
            <person name="Ogata H."/>
        </authorList>
    </citation>
    <scope>NUCLEOTIDE SEQUENCE [LARGE SCALE GENOMIC DNA]</scope>
    <source>
        <strain evidence="4">NIES 3700</strain>
    </source>
</reference>
<feature type="region of interest" description="Disordered" evidence="1">
    <location>
        <begin position="14"/>
        <end position="37"/>
    </location>
</feature>
<keyword evidence="2" id="KW-1133">Transmembrane helix</keyword>